<evidence type="ECO:0000256" key="2">
    <source>
        <dbReference type="SAM" id="Phobius"/>
    </source>
</evidence>
<keyword evidence="4" id="KW-1185">Reference proteome</keyword>
<comment type="caution">
    <text evidence="3">The sequence shown here is derived from an EMBL/GenBank/DDBJ whole genome shotgun (WGS) entry which is preliminary data.</text>
</comment>
<accession>A0A4V4HPP4</accession>
<keyword evidence="2" id="KW-1133">Transmembrane helix</keyword>
<reference evidence="3 4" key="1">
    <citation type="journal article" date="2018" name="Int. J. Syst. Evol. Microbiol.">
        <title>Glycomyces paridis sp. nov., isolated from the medicinal plant Paris polyphylla.</title>
        <authorList>
            <person name="Fang X.M."/>
            <person name="Bai J.L."/>
            <person name="Su J."/>
            <person name="Zhao L.L."/>
            <person name="Liu H.Y."/>
            <person name="Ma B.P."/>
            <person name="Zhang Y.Q."/>
            <person name="Yu L.Y."/>
        </authorList>
    </citation>
    <scope>NUCLEOTIDE SEQUENCE [LARGE SCALE GENOMIC DNA]</scope>
    <source>
        <strain evidence="3 4">CPCC 204357</strain>
    </source>
</reference>
<dbReference type="EMBL" id="STGX01000003">
    <property type="protein sequence ID" value="THV30756.1"/>
    <property type="molecule type" value="Genomic_DNA"/>
</dbReference>
<dbReference type="RefSeq" id="WP_136528619.1">
    <property type="nucleotide sequence ID" value="NZ_STGX01000003.1"/>
</dbReference>
<evidence type="ECO:0000313" key="4">
    <source>
        <dbReference type="Proteomes" id="UP000305792"/>
    </source>
</evidence>
<feature type="transmembrane region" description="Helical" evidence="2">
    <location>
        <begin position="48"/>
        <end position="66"/>
    </location>
</feature>
<dbReference type="Proteomes" id="UP000305792">
    <property type="component" value="Unassembled WGS sequence"/>
</dbReference>
<protein>
    <submittedName>
        <fullName evidence="3">Uncharacterized protein</fullName>
    </submittedName>
</protein>
<proteinExistence type="predicted"/>
<dbReference type="AlphaFoldDB" id="A0A4V4HPP4"/>
<keyword evidence="2" id="KW-0472">Membrane</keyword>
<keyword evidence="2" id="KW-0812">Transmembrane</keyword>
<organism evidence="3 4">
    <name type="scientific">Glycomyces paridis</name>
    <dbReference type="NCBI Taxonomy" id="2126555"/>
    <lineage>
        <taxon>Bacteria</taxon>
        <taxon>Bacillati</taxon>
        <taxon>Actinomycetota</taxon>
        <taxon>Actinomycetes</taxon>
        <taxon>Glycomycetales</taxon>
        <taxon>Glycomycetaceae</taxon>
        <taxon>Glycomyces</taxon>
    </lineage>
</organism>
<sequence>MTDEQQEPDSHPEPAAPATPPDPVRRSLTAGLAPLPEPVPGARLRKGLLIALIAVVAAAGVVWLFVRPDDPRPECCTETSAVVEPETGLTYPLPEGWYEYKGVEFIEDVTSGARTETDEPIAQIWTFVIPDWSGDPKATAEESARITTGIFYAAVPEEWEFLSSETRTIGGTEAYEVSWVVSHPRYEESAYGRLLQIPSEDGLSARFLFSLAYPDDEALRDEVDWIFANASLHR</sequence>
<gene>
    <name evidence="3" type="ORF">E9998_05075</name>
</gene>
<evidence type="ECO:0000256" key="1">
    <source>
        <dbReference type="SAM" id="MobiDB-lite"/>
    </source>
</evidence>
<feature type="region of interest" description="Disordered" evidence="1">
    <location>
        <begin position="1"/>
        <end position="36"/>
    </location>
</feature>
<evidence type="ECO:0000313" key="3">
    <source>
        <dbReference type="EMBL" id="THV30756.1"/>
    </source>
</evidence>
<name>A0A4V4HPP4_9ACTN</name>
<dbReference type="OrthoDB" id="3543570at2"/>